<evidence type="ECO:0000313" key="2">
    <source>
        <dbReference type="EMBL" id="QQR31133.1"/>
    </source>
</evidence>
<dbReference type="Proteomes" id="UP000196710">
    <property type="component" value="Chromosome"/>
</dbReference>
<dbReference type="EMBL" id="CP065321">
    <property type="protein sequence ID" value="QQR31133.1"/>
    <property type="molecule type" value="Genomic_DNA"/>
</dbReference>
<reference evidence="3" key="2">
    <citation type="submission" date="2017-05" db="EMBL/GenBank/DDBJ databases">
        <title>Improved OligoMM genomes.</title>
        <authorList>
            <person name="Garzetti D."/>
        </authorList>
    </citation>
    <scope>NUCLEOTIDE SEQUENCE [LARGE SCALE GENOMIC DNA]</scope>
    <source>
        <strain evidence="3">KB18</strain>
    </source>
</reference>
<reference evidence="2 4" key="3">
    <citation type="submission" date="2020-11" db="EMBL/GenBank/DDBJ databases">
        <title>Closed and high quality bacterial genomes of the OMM12 community.</title>
        <authorList>
            <person name="Marbouty M."/>
            <person name="Lamy-Besnier Q."/>
            <person name="Debarbieux L."/>
            <person name="Koszul R."/>
        </authorList>
    </citation>
    <scope>NUCLEOTIDE SEQUENCE [LARGE SCALE GENOMIC DNA]</scope>
    <source>
        <strain evidence="2 4">KB18</strain>
    </source>
</reference>
<name>A0A1Z2XTT3_9FIRM</name>
<reference evidence="1" key="1">
    <citation type="journal article" date="2017" name="Genome Announc.">
        <title>High-Quality Whole-Genome Sequences of the Oligo-Mouse-Microbiota Bacterial Community.</title>
        <authorList>
            <person name="Garzetti D."/>
            <person name="Brugiroux S."/>
            <person name="Bunk B."/>
            <person name="Pukall R."/>
            <person name="McCoy K.D."/>
            <person name="Macpherson A.J."/>
            <person name="Stecher B."/>
        </authorList>
    </citation>
    <scope>NUCLEOTIDE SEQUENCE</scope>
    <source>
        <strain evidence="1">KB18</strain>
    </source>
</reference>
<dbReference type="AlphaFoldDB" id="A0A1Z2XTT3"/>
<sequence>MPIYKSNQPIEVIRKASTKGLEIMVGDQIHVSKYTATCQKITQAGALFLLDQYLDQAYPMNAEDSNRGGYEASDLRKTLQSEEVLKIFAEYRDRMQPFDNGDLLRIPFFGEIFGKEDANYFEPDGCEQWPLMKDRKNRIAFRDNSWEWGWLQNKRKGSATGFCSVLDGGSAYYWFASNSVGVRPAFLIV</sequence>
<dbReference type="Proteomes" id="UP000596035">
    <property type="component" value="Chromosome"/>
</dbReference>
<accession>A0A1Z2XTT3</accession>
<evidence type="ECO:0000313" key="4">
    <source>
        <dbReference type="Proteomes" id="UP000596035"/>
    </source>
</evidence>
<dbReference type="KEGG" id="amur:ADH66_15105"/>
<dbReference type="EMBL" id="CP021422">
    <property type="protein sequence ID" value="ASB41866.1"/>
    <property type="molecule type" value="Genomic_DNA"/>
</dbReference>
<evidence type="ECO:0000313" key="1">
    <source>
        <dbReference type="EMBL" id="ASB41866.1"/>
    </source>
</evidence>
<gene>
    <name evidence="1" type="ORF">ADH66_15105</name>
    <name evidence="2" type="ORF">I5Q82_05485</name>
</gene>
<proteinExistence type="predicted"/>
<dbReference type="RefSeq" id="WP_066539077.1">
    <property type="nucleotide sequence ID" value="NZ_CP021422.1"/>
</dbReference>
<organism evidence="2 4">
    <name type="scientific">Acutalibacter muris</name>
    <dbReference type="NCBI Taxonomy" id="1796620"/>
    <lineage>
        <taxon>Bacteria</taxon>
        <taxon>Bacillati</taxon>
        <taxon>Bacillota</taxon>
        <taxon>Clostridia</taxon>
        <taxon>Eubacteriales</taxon>
        <taxon>Acutalibacteraceae</taxon>
        <taxon>Acutalibacter</taxon>
    </lineage>
</organism>
<keyword evidence="3" id="KW-1185">Reference proteome</keyword>
<evidence type="ECO:0000313" key="3">
    <source>
        <dbReference type="Proteomes" id="UP000196710"/>
    </source>
</evidence>
<protein>
    <submittedName>
        <fullName evidence="2">Uncharacterized protein</fullName>
    </submittedName>
</protein>